<reference evidence="1 2" key="1">
    <citation type="submission" date="2017-07" db="EMBL/GenBank/DDBJ databases">
        <authorList>
            <person name="Talla V."/>
            <person name="Backstrom N."/>
        </authorList>
    </citation>
    <scope>NUCLEOTIDE SEQUENCE [LARGE SCALE GENOMIC DNA]</scope>
</reference>
<protein>
    <submittedName>
        <fullName evidence="1">Uncharacterized protein</fullName>
    </submittedName>
</protein>
<keyword evidence="2" id="KW-1185">Reference proteome</keyword>
<proteinExistence type="predicted"/>
<name>A0A5E4QYL8_9NEOP</name>
<evidence type="ECO:0000313" key="1">
    <source>
        <dbReference type="EMBL" id="VVD03315.1"/>
    </source>
</evidence>
<dbReference type="Proteomes" id="UP000324832">
    <property type="component" value="Unassembled WGS sequence"/>
</dbReference>
<sequence>MMTLCRHITEGHTSVQMGYLLQYQLAGLNQNKGSWTQNQSMLPVCVVPCGSPALAVRWSRRLAVCATGPAPALPLPPAPPRARHLLAVATARALLLAAAVRHAAHDASRD</sequence>
<accession>A0A5E4QYL8</accession>
<evidence type="ECO:0000313" key="2">
    <source>
        <dbReference type="Proteomes" id="UP000324832"/>
    </source>
</evidence>
<dbReference type="EMBL" id="FZQP02006666">
    <property type="protein sequence ID" value="VVD03315.1"/>
    <property type="molecule type" value="Genomic_DNA"/>
</dbReference>
<dbReference type="AlphaFoldDB" id="A0A5E4QYL8"/>
<gene>
    <name evidence="1" type="ORF">LSINAPIS_LOCUS13333</name>
</gene>
<organism evidence="1 2">
    <name type="scientific">Leptidea sinapis</name>
    <dbReference type="NCBI Taxonomy" id="189913"/>
    <lineage>
        <taxon>Eukaryota</taxon>
        <taxon>Metazoa</taxon>
        <taxon>Ecdysozoa</taxon>
        <taxon>Arthropoda</taxon>
        <taxon>Hexapoda</taxon>
        <taxon>Insecta</taxon>
        <taxon>Pterygota</taxon>
        <taxon>Neoptera</taxon>
        <taxon>Endopterygota</taxon>
        <taxon>Lepidoptera</taxon>
        <taxon>Glossata</taxon>
        <taxon>Ditrysia</taxon>
        <taxon>Papilionoidea</taxon>
        <taxon>Pieridae</taxon>
        <taxon>Dismorphiinae</taxon>
        <taxon>Leptidea</taxon>
    </lineage>
</organism>